<dbReference type="Proteomes" id="UP000297065">
    <property type="component" value="Chromosome"/>
</dbReference>
<sequence>MAGCAAKDAVSCRYHNRRMERMLPGMDLLLDAYAPVDCGMARAIDHRGQKPAAGLASTIAARSLSR</sequence>
<evidence type="ECO:0000313" key="1">
    <source>
        <dbReference type="EMBL" id="QCC84332.1"/>
    </source>
</evidence>
<protein>
    <submittedName>
        <fullName evidence="1">Uncharacterized protein</fullName>
    </submittedName>
</protein>
<proteinExistence type="predicted"/>
<dbReference type="EMBL" id="CP036295">
    <property type="protein sequence ID" value="QCC84332.1"/>
    <property type="molecule type" value="Genomic_DNA"/>
</dbReference>
<gene>
    <name evidence="1" type="ORF">DDIC_00265</name>
</gene>
<name>A0A4P7ULB7_DESDE</name>
<dbReference type="AlphaFoldDB" id="A0A4P7ULB7"/>
<organism evidence="1 2">
    <name type="scientific">Desulfovibrio desulfuricans</name>
    <dbReference type="NCBI Taxonomy" id="876"/>
    <lineage>
        <taxon>Bacteria</taxon>
        <taxon>Pseudomonadati</taxon>
        <taxon>Thermodesulfobacteriota</taxon>
        <taxon>Desulfovibrionia</taxon>
        <taxon>Desulfovibrionales</taxon>
        <taxon>Desulfovibrionaceae</taxon>
        <taxon>Desulfovibrio</taxon>
    </lineage>
</organism>
<dbReference type="RefSeq" id="WP_136398585.1">
    <property type="nucleotide sequence ID" value="NZ_CP036295.1"/>
</dbReference>
<accession>A0A4P7ULB7</accession>
<evidence type="ECO:0000313" key="2">
    <source>
        <dbReference type="Proteomes" id="UP000297065"/>
    </source>
</evidence>
<reference evidence="1 2" key="1">
    <citation type="submission" date="2019-02" db="EMBL/GenBank/DDBJ databases">
        <title>Complete Genome Sequence of Desulfovibrio desulfuricans IC1, a Sulfonate Utilizing Anaerobe.</title>
        <authorList>
            <person name="Day L.A."/>
            <person name="De Leon K.B."/>
            <person name="Wall J.D."/>
        </authorList>
    </citation>
    <scope>NUCLEOTIDE SEQUENCE [LARGE SCALE GENOMIC DNA]</scope>
    <source>
        <strain evidence="1 2">IC1</strain>
    </source>
</reference>
<dbReference type="OrthoDB" id="9989357at2"/>